<dbReference type="PATRIC" id="fig|161398.10.peg.2842"/>
<dbReference type="PANTHER" id="PTHR38767">
    <property type="entry name" value="DNA POLYMERASE III SUBUNIT CHI"/>
    <property type="match status" value="1"/>
</dbReference>
<dbReference type="Proteomes" id="UP000061457">
    <property type="component" value="Chromosome I"/>
</dbReference>
<dbReference type="OrthoDB" id="9800582at2"/>
<evidence type="ECO:0000313" key="2">
    <source>
        <dbReference type="Proteomes" id="UP000061457"/>
    </source>
</evidence>
<dbReference type="STRING" id="161398.PP2015_2782"/>
<proteinExistence type="predicted"/>
<keyword evidence="2" id="KW-1185">Reference proteome</keyword>
<dbReference type="GO" id="GO:0003677">
    <property type="term" value="F:DNA binding"/>
    <property type="evidence" value="ECO:0007669"/>
    <property type="project" value="InterPro"/>
</dbReference>
<reference evidence="1 2" key="1">
    <citation type="submission" date="2015-11" db="EMBL/GenBank/DDBJ databases">
        <authorList>
            <person name="Zhang Y."/>
            <person name="Guo Z."/>
        </authorList>
    </citation>
    <scope>NUCLEOTIDE SEQUENCE [LARGE SCALE GENOMIC DNA]</scope>
    <source>
        <strain evidence="1 2">KCTC 12086</strain>
    </source>
</reference>
<dbReference type="InterPro" id="IPR036768">
    <property type="entry name" value="PolIII_chi_sf"/>
</dbReference>
<dbReference type="AlphaFoldDB" id="A0A0S2K5F4"/>
<sequence length="148" mass="16697">MTINARFYVLKQNNEPEASIPAHFDLAARAAAKQFRAGHRVFIYVDSIDDAHLIDEQLWCFEPDSFVPHNLQGEGPKGGAPVEIGQTPPVGRRNVLINLATTLPDFIRRFSQVYDFVPTEQNAKQAARQRFVHLRQLGANISTQEIEN</sequence>
<dbReference type="GO" id="GO:0003887">
    <property type="term" value="F:DNA-directed DNA polymerase activity"/>
    <property type="evidence" value="ECO:0007669"/>
    <property type="project" value="InterPro"/>
</dbReference>
<dbReference type="SUPFAM" id="SSF102400">
    <property type="entry name" value="DNA polymerase III chi subunit"/>
    <property type="match status" value="1"/>
</dbReference>
<dbReference type="KEGG" id="pphe:PP2015_2782"/>
<protein>
    <submittedName>
        <fullName evidence="1">DNA polymerase III subunit chi</fullName>
    </submittedName>
</protein>
<dbReference type="PANTHER" id="PTHR38767:SF1">
    <property type="entry name" value="DNA POLYMERASE III SUBUNIT CHI"/>
    <property type="match status" value="1"/>
</dbReference>
<dbReference type="GO" id="GO:0006260">
    <property type="term" value="P:DNA replication"/>
    <property type="evidence" value="ECO:0007669"/>
    <property type="project" value="InterPro"/>
</dbReference>
<dbReference type="InterPro" id="IPR007459">
    <property type="entry name" value="DNA_pol3_chi"/>
</dbReference>
<organism evidence="1 2">
    <name type="scientific">Pseudoalteromonas phenolica</name>
    <dbReference type="NCBI Taxonomy" id="161398"/>
    <lineage>
        <taxon>Bacteria</taxon>
        <taxon>Pseudomonadati</taxon>
        <taxon>Pseudomonadota</taxon>
        <taxon>Gammaproteobacteria</taxon>
        <taxon>Alteromonadales</taxon>
        <taxon>Pseudoalteromonadaceae</taxon>
        <taxon>Pseudoalteromonas</taxon>
    </lineage>
</organism>
<dbReference type="Pfam" id="PF04364">
    <property type="entry name" value="DNA_pol3_chi"/>
    <property type="match status" value="1"/>
</dbReference>
<gene>
    <name evidence="1" type="ORF">PP2015_2782</name>
</gene>
<dbReference type="EMBL" id="CP013187">
    <property type="protein sequence ID" value="ALO43269.1"/>
    <property type="molecule type" value="Genomic_DNA"/>
</dbReference>
<evidence type="ECO:0000313" key="1">
    <source>
        <dbReference type="EMBL" id="ALO43269.1"/>
    </source>
</evidence>
<dbReference type="RefSeq" id="WP_058030940.1">
    <property type="nucleotide sequence ID" value="NZ_CP013187.1"/>
</dbReference>
<name>A0A0S2K5F4_9GAMM</name>
<accession>A0A0S2K5F4</accession>
<dbReference type="Gene3D" id="3.40.50.10110">
    <property type="entry name" value="DNA polymerase III subunit chi"/>
    <property type="match status" value="1"/>
</dbReference>
<dbReference type="GO" id="GO:0032298">
    <property type="term" value="P:positive regulation of DNA-templated DNA replication initiation"/>
    <property type="evidence" value="ECO:0007669"/>
    <property type="project" value="TreeGrafter"/>
</dbReference>